<keyword evidence="3" id="KW-1185">Reference proteome</keyword>
<evidence type="ECO:0000313" key="2">
    <source>
        <dbReference type="EMBL" id="TPV42743.1"/>
    </source>
</evidence>
<feature type="region of interest" description="Disordered" evidence="1">
    <location>
        <begin position="117"/>
        <end position="136"/>
    </location>
</feature>
<comment type="caution">
    <text evidence="2">The sequence shown here is derived from an EMBL/GenBank/DDBJ whole genome shotgun (WGS) entry which is preliminary data.</text>
</comment>
<reference evidence="2 3" key="1">
    <citation type="submission" date="2019-06" db="EMBL/GenBank/DDBJ databases">
        <title>Taxogenomics and systematics of the genus Pantoea.</title>
        <authorList>
            <person name="Tambong J.T."/>
        </authorList>
    </citation>
    <scope>NUCLEOTIDE SEQUENCE [LARGE SCALE GENOMIC DNA]</scope>
    <source>
        <strain evidence="2 3">LMG 24197</strain>
    </source>
</reference>
<organism evidence="2 3">
    <name type="scientific">Pantoea eucalypti</name>
    <dbReference type="NCBI Taxonomy" id="470933"/>
    <lineage>
        <taxon>Bacteria</taxon>
        <taxon>Pseudomonadati</taxon>
        <taxon>Pseudomonadota</taxon>
        <taxon>Gammaproteobacteria</taxon>
        <taxon>Enterobacterales</taxon>
        <taxon>Erwiniaceae</taxon>
        <taxon>Pantoea</taxon>
    </lineage>
</organism>
<gene>
    <name evidence="2" type="ORF">FJW02_02690</name>
</gene>
<accession>A0ABY2ZQ50</accession>
<dbReference type="EMBL" id="VHJB01000028">
    <property type="protein sequence ID" value="TPV42743.1"/>
    <property type="molecule type" value="Genomic_DNA"/>
</dbReference>
<proteinExistence type="predicted"/>
<evidence type="ECO:0000313" key="3">
    <source>
        <dbReference type="Proteomes" id="UP000315469"/>
    </source>
</evidence>
<dbReference type="RefSeq" id="WP_140915540.1">
    <property type="nucleotide sequence ID" value="NZ_CP045721.1"/>
</dbReference>
<dbReference type="Proteomes" id="UP000315469">
    <property type="component" value="Unassembled WGS sequence"/>
</dbReference>
<name>A0ABY2ZQ50_9GAMM</name>
<protein>
    <submittedName>
        <fullName evidence="2">Uncharacterized protein</fullName>
    </submittedName>
</protein>
<sequence length="136" mass="15370">MANNNVLFIKISEEPLMEAILKKMKGVIEMNELCIKETTQIVGHAKIIKRNIVTHSDRGLLEIMPNGSFREMNDYIYKRGESDNILMPKSPEGNGEVRDMPLDEAWTLTQKEILIGNLKPGSTPVPPTTRIRGPRL</sequence>
<dbReference type="GeneID" id="90523082"/>
<evidence type="ECO:0000256" key="1">
    <source>
        <dbReference type="SAM" id="MobiDB-lite"/>
    </source>
</evidence>